<keyword evidence="2" id="KW-0378">Hydrolase</keyword>
<evidence type="ECO:0000313" key="2">
    <source>
        <dbReference type="EMBL" id="QXO16501.1"/>
    </source>
</evidence>
<dbReference type="PANTHER" id="PTHR43433:SF5">
    <property type="entry name" value="AB HYDROLASE-1 DOMAIN-CONTAINING PROTEIN"/>
    <property type="match status" value="1"/>
</dbReference>
<organism evidence="2 3">
    <name type="scientific">Vibrio ostreae</name>
    <dbReference type="NCBI Taxonomy" id="2841925"/>
    <lineage>
        <taxon>Bacteria</taxon>
        <taxon>Pseudomonadati</taxon>
        <taxon>Pseudomonadota</taxon>
        <taxon>Gammaproteobacteria</taxon>
        <taxon>Vibrionales</taxon>
        <taxon>Vibrionaceae</taxon>
        <taxon>Vibrio</taxon>
    </lineage>
</organism>
<evidence type="ECO:0000313" key="3">
    <source>
        <dbReference type="Proteomes" id="UP000694232"/>
    </source>
</evidence>
<feature type="domain" description="AB hydrolase-1" evidence="1">
    <location>
        <begin position="6"/>
        <end position="232"/>
    </location>
</feature>
<dbReference type="InterPro" id="IPR000073">
    <property type="entry name" value="AB_hydrolase_1"/>
</dbReference>
<proteinExistence type="predicted"/>
<dbReference type="InterPro" id="IPR050471">
    <property type="entry name" value="AB_hydrolase"/>
</dbReference>
<dbReference type="PANTHER" id="PTHR43433">
    <property type="entry name" value="HYDROLASE, ALPHA/BETA FOLD FAMILY PROTEIN"/>
    <property type="match status" value="1"/>
</dbReference>
<dbReference type="AlphaFoldDB" id="A0A975YMH5"/>
<dbReference type="Proteomes" id="UP000694232">
    <property type="component" value="Chromosome 2"/>
</dbReference>
<accession>A0A975YMH5</accession>
<protein>
    <submittedName>
        <fullName evidence="2">Alpha/beta hydrolase</fullName>
    </submittedName>
</protein>
<dbReference type="Gene3D" id="3.40.50.1820">
    <property type="entry name" value="alpha/beta hydrolase"/>
    <property type="match status" value="1"/>
</dbReference>
<dbReference type="GO" id="GO:0016787">
    <property type="term" value="F:hydrolase activity"/>
    <property type="evidence" value="ECO:0007669"/>
    <property type="project" value="UniProtKB-KW"/>
</dbReference>
<keyword evidence="3" id="KW-1185">Reference proteome</keyword>
<evidence type="ECO:0000259" key="1">
    <source>
        <dbReference type="Pfam" id="PF12697"/>
    </source>
</evidence>
<dbReference type="Pfam" id="PF12697">
    <property type="entry name" value="Abhydrolase_6"/>
    <property type="match status" value="1"/>
</dbReference>
<sequence length="240" mass="27702">MSQNTVLIRGLFRGKYHWGDLPQRLQCLFPQRRFICLDIPGAGTRCREISPCHIDGMVESLRNQLPKDQRVDLITISMGGMVGLQWAHNYPHQVQSLLCINTTARGFSPFYQRLRPQNYLPILSALRADPERRAELIYAMVANRPPDQQVINDWAELERRYPMQSGNFFRQLVAAMRFRAIKPSCPVRFISSRCDHLVSYQATQALALAWGCSLVINQQDGHDIPLDNPDWLCHQLTEWL</sequence>
<reference evidence="2" key="1">
    <citation type="submission" date="2021-06" db="EMBL/GenBank/DDBJ databases">
        <title>Vibrio nov. sp., novel gut bacterium isolated from Yellow Sea oyster.</title>
        <authorList>
            <person name="Muhammad N."/>
            <person name="Nguyen T.H."/>
            <person name="Lee Y.-J."/>
            <person name="Ko J."/>
            <person name="Kim S.-G."/>
        </authorList>
    </citation>
    <scope>NUCLEOTIDE SEQUENCE</scope>
    <source>
        <strain evidence="2">OG9-811</strain>
    </source>
</reference>
<gene>
    <name evidence="2" type="ORF">KNV97_00510</name>
</gene>
<dbReference type="InterPro" id="IPR029058">
    <property type="entry name" value="AB_hydrolase_fold"/>
</dbReference>
<dbReference type="EMBL" id="CP076642">
    <property type="protein sequence ID" value="QXO16501.1"/>
    <property type="molecule type" value="Genomic_DNA"/>
</dbReference>
<dbReference type="SUPFAM" id="SSF53474">
    <property type="entry name" value="alpha/beta-Hydrolases"/>
    <property type="match status" value="1"/>
</dbReference>
<dbReference type="KEGG" id="vos:KNV97_00510"/>
<name>A0A975YMH5_9VIBR</name>